<dbReference type="Proteomes" id="UP000886667">
    <property type="component" value="Unassembled WGS sequence"/>
</dbReference>
<feature type="region of interest" description="Disordered" evidence="1">
    <location>
        <begin position="20"/>
        <end position="123"/>
    </location>
</feature>
<organism evidence="3 4">
    <name type="scientific">Candidatus Thiodiazotropha taylori</name>
    <dbReference type="NCBI Taxonomy" id="2792791"/>
    <lineage>
        <taxon>Bacteria</taxon>
        <taxon>Pseudomonadati</taxon>
        <taxon>Pseudomonadota</taxon>
        <taxon>Gammaproteobacteria</taxon>
        <taxon>Chromatiales</taxon>
        <taxon>Sedimenticolaceae</taxon>
        <taxon>Candidatus Thiodiazotropha</taxon>
    </lineage>
</organism>
<name>A0A9E4KHH8_9GAMM</name>
<comment type="caution">
    <text evidence="3">The sequence shown here is derived from an EMBL/GenBank/DDBJ whole genome shotgun (WGS) entry which is preliminary data.</text>
</comment>
<protein>
    <recommendedName>
        <fullName evidence="5">Translation initiation factor IF-2</fullName>
    </recommendedName>
</protein>
<keyword evidence="2" id="KW-0732">Signal</keyword>
<sequence length="123" mass="13275">MTRNYREIALAVVLFLTTSSVSAKDLDNNPPGPVGGPGTNWENPPGPAGGPGASPDRRYPYRSNPPGPIGGPGSNWYYKRSYPRYRYDRDNNPPGPRGGPGTNWENPPGPRGGPGASPNRRYR</sequence>
<evidence type="ECO:0000313" key="4">
    <source>
        <dbReference type="Proteomes" id="UP000886667"/>
    </source>
</evidence>
<reference evidence="3" key="1">
    <citation type="journal article" date="2021" name="Proc. Natl. Acad. Sci. U.S.A.">
        <title>Global biogeography of chemosynthetic symbionts reveals both localized and globally distributed symbiont groups. .</title>
        <authorList>
            <person name="Osvatic J.T."/>
            <person name="Wilkins L.G.E."/>
            <person name="Leibrecht L."/>
            <person name="Leray M."/>
            <person name="Zauner S."/>
            <person name="Polzin J."/>
            <person name="Camacho Y."/>
            <person name="Gros O."/>
            <person name="van Gils J.A."/>
            <person name="Eisen J.A."/>
            <person name="Petersen J.M."/>
            <person name="Yuen B."/>
        </authorList>
    </citation>
    <scope>NUCLEOTIDE SEQUENCE</scope>
    <source>
        <strain evidence="3">MAGclacostrist064TRANS</strain>
    </source>
</reference>
<evidence type="ECO:0000313" key="3">
    <source>
        <dbReference type="EMBL" id="MCG7947493.1"/>
    </source>
</evidence>
<evidence type="ECO:0000256" key="2">
    <source>
        <dbReference type="SAM" id="SignalP"/>
    </source>
</evidence>
<dbReference type="EMBL" id="JAEPCM010000491">
    <property type="protein sequence ID" value="MCG7947493.1"/>
    <property type="molecule type" value="Genomic_DNA"/>
</dbReference>
<feature type="chain" id="PRO_5039306097" description="Translation initiation factor IF-2" evidence="2">
    <location>
        <begin position="24"/>
        <end position="123"/>
    </location>
</feature>
<evidence type="ECO:0000256" key="1">
    <source>
        <dbReference type="SAM" id="MobiDB-lite"/>
    </source>
</evidence>
<proteinExistence type="predicted"/>
<evidence type="ECO:0008006" key="5">
    <source>
        <dbReference type="Google" id="ProtNLM"/>
    </source>
</evidence>
<accession>A0A9E4KHH8</accession>
<gene>
    <name evidence="3" type="ORF">JAZ07_14210</name>
</gene>
<dbReference type="AlphaFoldDB" id="A0A9E4KHH8"/>
<feature type="signal peptide" evidence="2">
    <location>
        <begin position="1"/>
        <end position="23"/>
    </location>
</feature>